<sequence length="150" mass="16579">MDPTGPSSGTPTGVPVRLRYPISPLGPRNRNCTRDHLLTRLSGGDFKTSRGQIVDQEYLNVVRGSRIFSRWSRILYCIVEVDLHMSDGKDLALSMRALENSVRIATGWDNLEAVTVYAVIKPAILWAVSVVIAVIFSTVALMLDHKEAKA</sequence>
<comment type="caution">
    <text evidence="2">The sequence shown here is derived from an EMBL/GenBank/DDBJ whole genome shotgun (WGS) entry which is preliminary data.</text>
</comment>
<accession>A0A7C8RAT7</accession>
<gene>
    <name evidence="2" type="ORF">TWF970_003763</name>
</gene>
<reference evidence="2 3" key="1">
    <citation type="submission" date="2020-01" db="EMBL/GenBank/DDBJ databases">
        <authorList>
            <person name="Palmer J.M."/>
        </authorList>
    </citation>
    <scope>NUCLEOTIDE SEQUENCE [LARGE SCALE GENOMIC DNA]</scope>
    <source>
        <strain evidence="2 3">TWF970</strain>
    </source>
</reference>
<dbReference type="OrthoDB" id="10329542at2759"/>
<evidence type="ECO:0000313" key="2">
    <source>
        <dbReference type="EMBL" id="KAF3279727.1"/>
    </source>
</evidence>
<organism evidence="2 3">
    <name type="scientific">Orbilia oligospora</name>
    <name type="common">Nematode-trapping fungus</name>
    <name type="synonym">Arthrobotrys oligospora</name>
    <dbReference type="NCBI Taxonomy" id="2813651"/>
    <lineage>
        <taxon>Eukaryota</taxon>
        <taxon>Fungi</taxon>
        <taxon>Dikarya</taxon>
        <taxon>Ascomycota</taxon>
        <taxon>Pezizomycotina</taxon>
        <taxon>Orbiliomycetes</taxon>
        <taxon>Orbiliales</taxon>
        <taxon>Orbiliaceae</taxon>
        <taxon>Orbilia</taxon>
    </lineage>
</organism>
<dbReference type="EMBL" id="JAABOJ010000020">
    <property type="protein sequence ID" value="KAF3279727.1"/>
    <property type="molecule type" value="Genomic_DNA"/>
</dbReference>
<evidence type="ECO:0000256" key="1">
    <source>
        <dbReference type="SAM" id="Phobius"/>
    </source>
</evidence>
<feature type="transmembrane region" description="Helical" evidence="1">
    <location>
        <begin position="123"/>
        <end position="143"/>
    </location>
</feature>
<proteinExistence type="predicted"/>
<name>A0A7C8RAT7_ORBOL</name>
<keyword evidence="1" id="KW-0812">Transmembrane</keyword>
<evidence type="ECO:0000313" key="3">
    <source>
        <dbReference type="Proteomes" id="UP000474640"/>
    </source>
</evidence>
<dbReference type="AlphaFoldDB" id="A0A7C8RAT7"/>
<dbReference type="Proteomes" id="UP000474640">
    <property type="component" value="Unassembled WGS sequence"/>
</dbReference>
<keyword evidence="1" id="KW-0472">Membrane</keyword>
<protein>
    <submittedName>
        <fullName evidence="2">Uncharacterized protein</fullName>
    </submittedName>
</protein>
<keyword evidence="1" id="KW-1133">Transmembrane helix</keyword>